<gene>
    <name evidence="5" type="ORF">ROA7450_03469</name>
</gene>
<organism evidence="5 6">
    <name type="scientific">Roseovarius albus</name>
    <dbReference type="NCBI Taxonomy" id="1247867"/>
    <lineage>
        <taxon>Bacteria</taxon>
        <taxon>Pseudomonadati</taxon>
        <taxon>Pseudomonadota</taxon>
        <taxon>Alphaproteobacteria</taxon>
        <taxon>Rhodobacterales</taxon>
        <taxon>Roseobacteraceae</taxon>
        <taxon>Roseovarius</taxon>
    </lineage>
</organism>
<dbReference type="PANTHER" id="PTHR30126:SF98">
    <property type="entry name" value="HTH-TYPE TRANSCRIPTIONAL ACTIVATOR BAUR"/>
    <property type="match status" value="1"/>
</dbReference>
<comment type="similarity">
    <text evidence="1">Belongs to the LysR transcriptional regulatory family.</text>
</comment>
<feature type="domain" description="LysR substrate-binding" evidence="4">
    <location>
        <begin position="25"/>
        <end position="182"/>
    </location>
</feature>
<dbReference type="Proteomes" id="UP000193061">
    <property type="component" value="Unassembled WGS sequence"/>
</dbReference>
<sequence>MFVKSQRSEFQHEQWLGLDDVTIGAEIDQRVADGGLQIGISTDRGKIKAVRFLPLYQEYGCLYCGASHPLFGLEDVDITLELVNQQRFAQHAYSEAEIRDEQLVGFSPVASGQFTEGIALLILSGNFIGFLPEHYARNWVESGQMRQLLPAHVRKTTKIRLLYGAGASETPLVSAFVGTAKKVNDALGQSSSVSD</sequence>
<dbReference type="PANTHER" id="PTHR30126">
    <property type="entry name" value="HTH-TYPE TRANSCRIPTIONAL REGULATOR"/>
    <property type="match status" value="1"/>
</dbReference>
<name>A0A1X6ZYP1_9RHOB</name>
<dbReference type="Pfam" id="PF03466">
    <property type="entry name" value="LysR_substrate"/>
    <property type="match status" value="1"/>
</dbReference>
<evidence type="ECO:0000313" key="5">
    <source>
        <dbReference type="EMBL" id="SLN65565.1"/>
    </source>
</evidence>
<dbReference type="CDD" id="cd05466">
    <property type="entry name" value="PBP2_LTTR_substrate"/>
    <property type="match status" value="1"/>
</dbReference>
<dbReference type="GO" id="GO:0006355">
    <property type="term" value="P:regulation of DNA-templated transcription"/>
    <property type="evidence" value="ECO:0007669"/>
    <property type="project" value="TreeGrafter"/>
</dbReference>
<dbReference type="InterPro" id="IPR005119">
    <property type="entry name" value="LysR_subst-bd"/>
</dbReference>
<keyword evidence="2" id="KW-0805">Transcription regulation</keyword>
<dbReference type="AlphaFoldDB" id="A0A1X6ZYP1"/>
<reference evidence="5 6" key="1">
    <citation type="submission" date="2017-03" db="EMBL/GenBank/DDBJ databases">
        <authorList>
            <person name="Afonso C.L."/>
            <person name="Miller P.J."/>
            <person name="Scott M.A."/>
            <person name="Spackman E."/>
            <person name="Goraichik I."/>
            <person name="Dimitrov K.M."/>
            <person name="Suarez D.L."/>
            <person name="Swayne D.E."/>
        </authorList>
    </citation>
    <scope>NUCLEOTIDE SEQUENCE [LARGE SCALE GENOMIC DNA]</scope>
    <source>
        <strain evidence="5 6">CECT 7450</strain>
    </source>
</reference>
<evidence type="ECO:0000256" key="1">
    <source>
        <dbReference type="ARBA" id="ARBA00009437"/>
    </source>
</evidence>
<proteinExistence type="inferred from homology"/>
<dbReference type="Gene3D" id="3.40.190.290">
    <property type="match status" value="1"/>
</dbReference>
<keyword evidence="6" id="KW-1185">Reference proteome</keyword>
<dbReference type="GO" id="GO:0000976">
    <property type="term" value="F:transcription cis-regulatory region binding"/>
    <property type="evidence" value="ECO:0007669"/>
    <property type="project" value="TreeGrafter"/>
</dbReference>
<keyword evidence="3" id="KW-0804">Transcription</keyword>
<evidence type="ECO:0000259" key="4">
    <source>
        <dbReference type="Pfam" id="PF03466"/>
    </source>
</evidence>
<dbReference type="EMBL" id="FWFX01000013">
    <property type="protein sequence ID" value="SLN65565.1"/>
    <property type="molecule type" value="Genomic_DNA"/>
</dbReference>
<accession>A0A1X6ZYP1</accession>
<evidence type="ECO:0000313" key="6">
    <source>
        <dbReference type="Proteomes" id="UP000193061"/>
    </source>
</evidence>
<protein>
    <submittedName>
        <fullName evidence="5">LysR substrate binding domain protein</fullName>
    </submittedName>
</protein>
<evidence type="ECO:0000256" key="2">
    <source>
        <dbReference type="ARBA" id="ARBA00023015"/>
    </source>
</evidence>
<dbReference type="SUPFAM" id="SSF53850">
    <property type="entry name" value="Periplasmic binding protein-like II"/>
    <property type="match status" value="1"/>
</dbReference>
<evidence type="ECO:0000256" key="3">
    <source>
        <dbReference type="ARBA" id="ARBA00023163"/>
    </source>
</evidence>